<dbReference type="STRING" id="390241.SAMN04488023_12712"/>
<dbReference type="InterPro" id="IPR001296">
    <property type="entry name" value="Glyco_trans_1"/>
</dbReference>
<feature type="domain" description="Glycosyl transferase family 1" evidence="1">
    <location>
        <begin position="208"/>
        <end position="296"/>
    </location>
</feature>
<dbReference type="SUPFAM" id="SSF53756">
    <property type="entry name" value="UDP-Glycosyltransferase/glycogen phosphorylase"/>
    <property type="match status" value="1"/>
</dbReference>
<dbReference type="GO" id="GO:0016757">
    <property type="term" value="F:glycosyltransferase activity"/>
    <property type="evidence" value="ECO:0007669"/>
    <property type="project" value="InterPro"/>
</dbReference>
<evidence type="ECO:0000313" key="2">
    <source>
        <dbReference type="EMBL" id="SES03887.1"/>
    </source>
</evidence>
<reference evidence="2 3" key="1">
    <citation type="submission" date="2016-10" db="EMBL/GenBank/DDBJ databases">
        <authorList>
            <person name="de Groot N.N."/>
        </authorList>
    </citation>
    <scope>NUCLEOTIDE SEQUENCE [LARGE SCALE GENOMIC DNA]</scope>
    <source>
        <strain evidence="2 3">DSM 18610</strain>
    </source>
</reference>
<dbReference type="AlphaFoldDB" id="A0A1H9U3Z8"/>
<keyword evidence="3" id="KW-1185">Reference proteome</keyword>
<keyword evidence="2" id="KW-0808">Transferase</keyword>
<dbReference type="CDD" id="cd03801">
    <property type="entry name" value="GT4_PimA-like"/>
    <property type="match status" value="1"/>
</dbReference>
<dbReference type="EMBL" id="FOGG01000027">
    <property type="protein sequence ID" value="SES03887.1"/>
    <property type="molecule type" value="Genomic_DNA"/>
</dbReference>
<evidence type="ECO:0000313" key="3">
    <source>
        <dbReference type="Proteomes" id="UP000199572"/>
    </source>
</evidence>
<dbReference type="RefSeq" id="WP_090886833.1">
    <property type="nucleotide sequence ID" value="NZ_FOGG01000027.1"/>
</dbReference>
<sequence>MQDSRTILFFCFKFGLGGTETLILRLIKHFATAHYRTVLLTEAPIHENVKRDVESFQFEHYIYNISSNKFESEVASLSFDKHEKPLVITHFLPEFLKCYVELSYKRYGVTFRHLVHIVHPHSTFYGPKQLTLLARLMIRVFLKKRNILFMDETCANECFQFYRLPQSTKYELLRLPLIINDDNLTKQKNREFNILTITRYEFPFKGYVLGLIRSFSKLCQQFENISLTIIGYGRDEAEVKNELTLLEPSIRSKITILAQVPYIQVEDYIRMCDCYVGMGTTVLDAANLNKIVITAVAYQREDNAVGFFHENYQTIGEIFNATKKYPDFESLLEKVISLKEDTFRSMSAESKKVLTEHYDISQISDKLITHGNQNFTYREDLLIRTLANIQSVSNAIIRKLKG</sequence>
<evidence type="ECO:0000259" key="1">
    <source>
        <dbReference type="Pfam" id="PF00534"/>
    </source>
</evidence>
<dbReference type="OrthoDB" id="1491718at2"/>
<proteinExistence type="predicted"/>
<dbReference type="Proteomes" id="UP000199572">
    <property type="component" value="Unassembled WGS sequence"/>
</dbReference>
<organism evidence="2 3">
    <name type="scientific">Pedobacter rhizosphaerae</name>
    <dbReference type="NCBI Taxonomy" id="390241"/>
    <lineage>
        <taxon>Bacteria</taxon>
        <taxon>Pseudomonadati</taxon>
        <taxon>Bacteroidota</taxon>
        <taxon>Sphingobacteriia</taxon>
        <taxon>Sphingobacteriales</taxon>
        <taxon>Sphingobacteriaceae</taxon>
        <taxon>Pedobacter</taxon>
    </lineage>
</organism>
<protein>
    <submittedName>
        <fullName evidence="2">Glycosyltransferase involved in cell wall bisynthesis</fullName>
    </submittedName>
</protein>
<dbReference type="Gene3D" id="3.40.50.2000">
    <property type="entry name" value="Glycogen Phosphorylase B"/>
    <property type="match status" value="1"/>
</dbReference>
<name>A0A1H9U3Z8_9SPHI</name>
<dbReference type="Pfam" id="PF00534">
    <property type="entry name" value="Glycos_transf_1"/>
    <property type="match status" value="1"/>
</dbReference>
<gene>
    <name evidence="2" type="ORF">SAMN04488023_12712</name>
</gene>
<accession>A0A1H9U3Z8</accession>